<accession>A0ABR9T964</accession>
<dbReference type="EMBL" id="PSKQ01000019">
    <property type="protein sequence ID" value="MBE8721177.1"/>
    <property type="molecule type" value="Genomic_DNA"/>
</dbReference>
<gene>
    <name evidence="1" type="ORF">C4F40_10620</name>
</gene>
<evidence type="ECO:0000313" key="2">
    <source>
        <dbReference type="Proteomes" id="UP000618319"/>
    </source>
</evidence>
<protein>
    <submittedName>
        <fullName evidence="1">Uncharacterized protein</fullName>
    </submittedName>
</protein>
<dbReference type="Proteomes" id="UP000618319">
    <property type="component" value="Unassembled WGS sequence"/>
</dbReference>
<dbReference type="RefSeq" id="WP_196938404.1">
    <property type="nucleotide sequence ID" value="NZ_MU158689.1"/>
</dbReference>
<proteinExistence type="predicted"/>
<name>A0ABR9T964_9SPHI</name>
<keyword evidence="2" id="KW-1185">Reference proteome</keyword>
<evidence type="ECO:0000313" key="1">
    <source>
        <dbReference type="EMBL" id="MBE8721177.1"/>
    </source>
</evidence>
<organism evidence="1 2">
    <name type="scientific">Sphingobacterium pedocola</name>
    <dbReference type="NCBI Taxonomy" id="2082722"/>
    <lineage>
        <taxon>Bacteria</taxon>
        <taxon>Pseudomonadati</taxon>
        <taxon>Bacteroidota</taxon>
        <taxon>Sphingobacteriia</taxon>
        <taxon>Sphingobacteriales</taxon>
        <taxon>Sphingobacteriaceae</taxon>
        <taxon>Sphingobacterium</taxon>
    </lineage>
</organism>
<reference evidence="1 2" key="1">
    <citation type="submission" date="2018-02" db="EMBL/GenBank/DDBJ databases">
        <title>Sphingobacterium KA21.</title>
        <authorList>
            <person name="Vasarhelyi B.M."/>
            <person name="Deshmukh S."/>
            <person name="Balint B."/>
            <person name="Kukolya J."/>
        </authorList>
    </citation>
    <scope>NUCLEOTIDE SEQUENCE [LARGE SCALE GENOMIC DNA]</scope>
    <source>
        <strain evidence="1 2">Ka21</strain>
    </source>
</reference>
<comment type="caution">
    <text evidence="1">The sequence shown here is derived from an EMBL/GenBank/DDBJ whole genome shotgun (WGS) entry which is preliminary data.</text>
</comment>
<sequence length="155" mass="17500">MLTPIGEYLNKLNANKSKIATAAKIKGPRMNDLCNDETAKPYADEFFPLLYLANFYAGIPNSKFDEAVSEIFPNRKKGLLIEQFKNLSPSARLFLTYTQSKQQLEKSIGMPKNKISKFKNPKTNRATALEVINFCDGMNFDLLATYENTFGKITV</sequence>